<dbReference type="PANTHER" id="PTHR48100">
    <property type="entry name" value="BROAD-SPECIFICITY PHOSPHATASE YOR283W-RELATED"/>
    <property type="match status" value="1"/>
</dbReference>
<dbReference type="OrthoDB" id="9781415at2"/>
<feature type="binding site" evidence="2">
    <location>
        <begin position="13"/>
        <end position="20"/>
    </location>
    <ligand>
        <name>substrate</name>
    </ligand>
</feature>
<dbReference type="Proteomes" id="UP000094291">
    <property type="component" value="Unassembled WGS sequence"/>
</dbReference>
<dbReference type="InterPro" id="IPR050275">
    <property type="entry name" value="PGM_Phosphatase"/>
</dbReference>
<keyword evidence="4" id="KW-1185">Reference proteome</keyword>
<evidence type="ECO:0000256" key="1">
    <source>
        <dbReference type="PIRSR" id="PIRSR613078-1"/>
    </source>
</evidence>
<evidence type="ECO:0008006" key="5">
    <source>
        <dbReference type="Google" id="ProtNLM"/>
    </source>
</evidence>
<feature type="active site" description="Proton donor/acceptor" evidence="1">
    <location>
        <position position="85"/>
    </location>
</feature>
<dbReference type="InterPro" id="IPR013078">
    <property type="entry name" value="His_Pase_superF_clade-1"/>
</dbReference>
<dbReference type="CDD" id="cd07067">
    <property type="entry name" value="HP_PGM_like"/>
    <property type="match status" value="1"/>
</dbReference>
<dbReference type="RefSeq" id="WP_068997870.1">
    <property type="nucleotide sequence ID" value="NZ_MDTQ01000001.1"/>
</dbReference>
<feature type="binding site" evidence="2">
    <location>
        <position position="63"/>
    </location>
    <ligand>
        <name>substrate</name>
    </ligand>
</feature>
<dbReference type="GO" id="GO:0005737">
    <property type="term" value="C:cytoplasm"/>
    <property type="evidence" value="ECO:0007669"/>
    <property type="project" value="TreeGrafter"/>
</dbReference>
<comment type="caution">
    <text evidence="3">The sequence shown here is derived from an EMBL/GenBank/DDBJ whole genome shotgun (WGS) entry which is preliminary data.</text>
</comment>
<dbReference type="EMBL" id="MDTQ01000001">
    <property type="protein sequence ID" value="ODC03454.1"/>
    <property type="molecule type" value="Genomic_DNA"/>
</dbReference>
<dbReference type="SMART" id="SM00855">
    <property type="entry name" value="PGAM"/>
    <property type="match status" value="1"/>
</dbReference>
<evidence type="ECO:0000313" key="3">
    <source>
        <dbReference type="EMBL" id="ODC03454.1"/>
    </source>
</evidence>
<dbReference type="InterPro" id="IPR029033">
    <property type="entry name" value="His_PPase_superfam"/>
</dbReference>
<evidence type="ECO:0000256" key="2">
    <source>
        <dbReference type="PIRSR" id="PIRSR613078-2"/>
    </source>
</evidence>
<reference evidence="3 4" key="1">
    <citation type="submission" date="2016-08" db="EMBL/GenBank/DDBJ databases">
        <authorList>
            <person name="Seilhamer J.J."/>
        </authorList>
    </citation>
    <scope>NUCLEOTIDE SEQUENCE [LARGE SCALE GENOMIC DNA]</scope>
    <source>
        <strain evidence="3 4">PH27A</strain>
    </source>
</reference>
<dbReference type="PANTHER" id="PTHR48100:SF1">
    <property type="entry name" value="HISTIDINE PHOSPHATASE FAMILY PROTEIN-RELATED"/>
    <property type="match status" value="1"/>
</dbReference>
<accession>A0A1E2V8Z6</accession>
<name>A0A1E2V8Z6_9GAMM</name>
<proteinExistence type="predicted"/>
<dbReference type="AlphaFoldDB" id="A0A1E2V8Z6"/>
<organism evidence="3 4">
    <name type="scientific">Terasakiispira papahanaumokuakeensis</name>
    <dbReference type="NCBI Taxonomy" id="197479"/>
    <lineage>
        <taxon>Bacteria</taxon>
        <taxon>Pseudomonadati</taxon>
        <taxon>Pseudomonadota</taxon>
        <taxon>Gammaproteobacteria</taxon>
        <taxon>Oceanospirillales</taxon>
        <taxon>Terasakiispira</taxon>
    </lineage>
</organism>
<dbReference type="GO" id="GO:0016791">
    <property type="term" value="F:phosphatase activity"/>
    <property type="evidence" value="ECO:0007669"/>
    <property type="project" value="TreeGrafter"/>
</dbReference>
<protein>
    <recommendedName>
        <fullName evidence="5">Phosphoglycerate mutase</fullName>
    </recommendedName>
</protein>
<evidence type="ECO:0000313" key="4">
    <source>
        <dbReference type="Proteomes" id="UP000094291"/>
    </source>
</evidence>
<sequence length="183" mass="20748">MDTLTRKPFVFLRHGQSTHNQLQRIAGHLDVQLTDQGRQEAYHASQLLNQKVWPLVISSPLIRALETAQIASGRDPDHQDARLAERHWGELEDNPVPRAMHYRMTPPGGEPWEDFVTRTIAGLNDALTHDQIPLIVGHSGLIRVIRHLSNGEPSGPRTPNARPLLIQPVNQHQWDISLWHPNT</sequence>
<feature type="active site" description="Tele-phosphohistidine intermediate" evidence="1">
    <location>
        <position position="14"/>
    </location>
</feature>
<dbReference type="Pfam" id="PF00300">
    <property type="entry name" value="His_Phos_1"/>
    <property type="match status" value="1"/>
</dbReference>
<dbReference type="SUPFAM" id="SSF53254">
    <property type="entry name" value="Phosphoglycerate mutase-like"/>
    <property type="match status" value="1"/>
</dbReference>
<dbReference type="STRING" id="197479.BFW38_07725"/>
<gene>
    <name evidence="3" type="ORF">BFW38_07725</name>
</gene>
<dbReference type="Gene3D" id="3.40.50.1240">
    <property type="entry name" value="Phosphoglycerate mutase-like"/>
    <property type="match status" value="1"/>
</dbReference>